<evidence type="ECO:0000256" key="1">
    <source>
        <dbReference type="SAM" id="MobiDB-lite"/>
    </source>
</evidence>
<reference evidence="4" key="1">
    <citation type="journal article" date="2013" name="Genome Announc.">
        <title>Draft genome sequence of Botrytis cinerea BcDW1, inoculum for noble rot of grape berries.</title>
        <authorList>
            <person name="Blanco-Ulate B."/>
            <person name="Allen G."/>
            <person name="Powell A.L."/>
            <person name="Cantu D."/>
        </authorList>
    </citation>
    <scope>NUCLEOTIDE SEQUENCE [LARGE SCALE GENOMIC DNA]</scope>
    <source>
        <strain evidence="4">BcDW1</strain>
    </source>
</reference>
<feature type="region of interest" description="Disordered" evidence="1">
    <location>
        <begin position="91"/>
        <end position="116"/>
    </location>
</feature>
<gene>
    <name evidence="3" type="ORF">BcDW1_519</name>
</gene>
<proteinExistence type="predicted"/>
<dbReference type="Proteomes" id="UP000012045">
    <property type="component" value="Unassembled WGS sequence"/>
</dbReference>
<dbReference type="EMBL" id="KB707685">
    <property type="protein sequence ID" value="EMR90815.1"/>
    <property type="molecule type" value="Genomic_DNA"/>
</dbReference>
<dbReference type="OrthoDB" id="5362512at2759"/>
<evidence type="ECO:0000259" key="2">
    <source>
        <dbReference type="Pfam" id="PF06985"/>
    </source>
</evidence>
<protein>
    <submittedName>
        <fullName evidence="3">Putative heterokaryon incompatibility protein</fullName>
    </submittedName>
</protein>
<dbReference type="HOGENOM" id="CLU_002639_3_0_1"/>
<dbReference type="PANTHER" id="PTHR33112:SF10">
    <property type="entry name" value="TOL"/>
    <property type="match status" value="1"/>
</dbReference>
<evidence type="ECO:0000313" key="4">
    <source>
        <dbReference type="Proteomes" id="UP000012045"/>
    </source>
</evidence>
<dbReference type="AlphaFoldDB" id="M7UAY8"/>
<evidence type="ECO:0000313" key="3">
    <source>
        <dbReference type="EMBL" id="EMR90815.1"/>
    </source>
</evidence>
<name>M7UAY8_BOTF1</name>
<feature type="domain" description="Heterokaryon incompatibility" evidence="2">
    <location>
        <begin position="243"/>
        <end position="390"/>
    </location>
</feature>
<dbReference type="PANTHER" id="PTHR33112">
    <property type="entry name" value="DOMAIN PROTEIN, PUTATIVE-RELATED"/>
    <property type="match status" value="1"/>
</dbReference>
<dbReference type="STRING" id="1290391.M7UAY8"/>
<accession>M7UAY8</accession>
<dbReference type="InterPro" id="IPR010730">
    <property type="entry name" value="HET"/>
</dbReference>
<organism evidence="3 4">
    <name type="scientific">Botryotinia fuckeliana (strain BcDW1)</name>
    <name type="common">Noble rot fungus</name>
    <name type="synonym">Botrytis cinerea</name>
    <dbReference type="NCBI Taxonomy" id="1290391"/>
    <lineage>
        <taxon>Eukaryota</taxon>
        <taxon>Fungi</taxon>
        <taxon>Dikarya</taxon>
        <taxon>Ascomycota</taxon>
        <taxon>Pezizomycotina</taxon>
        <taxon>Leotiomycetes</taxon>
        <taxon>Helotiales</taxon>
        <taxon>Sclerotiniaceae</taxon>
        <taxon>Botrytis</taxon>
    </lineage>
</organism>
<sequence length="766" mass="86917">MLCATCTAIFSGHRPPLVSTPSSSIDDIVRPLHSDISTICDGAINGCQLCDIVWRHFFKDKTPEEYKEFPLFLRDGAVHLMRNGTRYRVKGLNQESARSGGDDENRGGGNGDSDGGFEIMVELNARMDREVPRWKTINMSVLNAEECLAPLRELPKPDISIFSENTWRTMAQWAVNCIENHPKCNSTTEKAPWYPTRLLDVQYLASSDPVAQLTASMFNMSTGHFPANCRLIETKDTPPEDFYITLSHRWPAQGGISARLEKSNIEQMKEFIPHDILPPTFQDAILVARRLNIRYIWIDSLCIIQDSSEDWTKEAQTMGDVYANSLLTLCGTAALDILIPLRNPERIHPCIVKSTWENAPNHEFVITDFQFWKDRIYSSPCNKRAWITQERWLSPRILHFTFDQMVWECRTHEASETFPLGLPKQVRANKHTGFKFPGNSRILGLQQDDEKEGNIYLHDWYRVLETYGRSEVTFEKDRLVAIAGVAQIFASLLQDTFLAGLWQSHLPGTLLWSVHKGLRSNHPLAPPSLAAGELVGRNPTYHVTESSRLASYEAPSWSWASVSGDIEPGYLTPLSSKESMIELRSAQINALDPTLPFGRIHSAHLILRGLLYPLSMDPPNWPAHLPAWSREPPTIYISGQAKTKVEILEGTWVEKYSHVVHIRPDQPEEYSDIARACFLPVARATFEREGHEMGGLKLVYGLCVLSTGRQGEYRRLGRVDFSGEQCDLFERGLRKLRGVREDEGTEFEMDGKDLYLPEEIGTFKLI</sequence>
<dbReference type="Pfam" id="PF06985">
    <property type="entry name" value="HET"/>
    <property type="match status" value="1"/>
</dbReference>